<dbReference type="AlphaFoldDB" id="A0A0P7B7H2"/>
<keyword evidence="2" id="KW-1185">Reference proteome</keyword>
<dbReference type="Proteomes" id="UP000050424">
    <property type="component" value="Unassembled WGS sequence"/>
</dbReference>
<dbReference type="CDD" id="cd22997">
    <property type="entry name" value="GT_LH"/>
    <property type="match status" value="1"/>
</dbReference>
<organism evidence="1 2">
    <name type="scientific">Neonectria ditissima</name>
    <dbReference type="NCBI Taxonomy" id="78410"/>
    <lineage>
        <taxon>Eukaryota</taxon>
        <taxon>Fungi</taxon>
        <taxon>Dikarya</taxon>
        <taxon>Ascomycota</taxon>
        <taxon>Pezizomycotina</taxon>
        <taxon>Sordariomycetes</taxon>
        <taxon>Hypocreomycetidae</taxon>
        <taxon>Hypocreales</taxon>
        <taxon>Nectriaceae</taxon>
        <taxon>Neonectria</taxon>
    </lineage>
</organism>
<dbReference type="STRING" id="78410.A0A0P7B7H2"/>
<dbReference type="OrthoDB" id="422736at2759"/>
<gene>
    <name evidence="1" type="ORF">AK830_g10223</name>
</gene>
<evidence type="ECO:0000313" key="2">
    <source>
        <dbReference type="Proteomes" id="UP000050424"/>
    </source>
</evidence>
<sequence length="399" mass="44694">MSAVALGYPVPTLLNWRREYNRPAWHFAGSHIAKLESLLGAIDALLDDGGSGDARHDDLAVLVDAYDVWFQLPPDVLVQRYHQINREADERNRNTWRNFTRAGEEETVFPVPPPRQDIVVSAAKDCFPDGSSGSDPHYAHWPPSPMPPDMYGAGTDSVPFSLDPARKYRKVRPRCVNSGMIMGTMGALRQALRRCRDKVDRVAMDGRQLWSDQALLAEEDGAFVKPGDAAAVERASAKAGVPGPVRVHGIPPELNRSDEVPYDAAVAWGERPLYTDLFFGTTPVGIHHNAYVGGLKPWRLKHWWGKMWYHGQLRELVARRPRPGAMAPLAKIRSGEDIVTYWASREEEEQRKAVRVFGPLRAPGDQFTPIGWDEVCQKKGRAEKWYDELFGDGKGPLDV</sequence>
<protein>
    <submittedName>
        <fullName evidence="1">Uncharacterized protein</fullName>
    </submittedName>
</protein>
<dbReference type="PANTHER" id="PTHR36587">
    <property type="entry name" value="EXPRESSION SITE-ASSOCIATED GENE 3 (ESAG3)-LIKE PROTEIN"/>
    <property type="match status" value="1"/>
</dbReference>
<evidence type="ECO:0000313" key="1">
    <source>
        <dbReference type="EMBL" id="KPM36350.1"/>
    </source>
</evidence>
<name>A0A0P7B7H2_9HYPO</name>
<dbReference type="EMBL" id="LKCW01000207">
    <property type="protein sequence ID" value="KPM36350.1"/>
    <property type="molecule type" value="Genomic_DNA"/>
</dbReference>
<comment type="caution">
    <text evidence="1">The sequence shown here is derived from an EMBL/GenBank/DDBJ whole genome shotgun (WGS) entry which is preliminary data.</text>
</comment>
<accession>A0A0P7B7H2</accession>
<reference evidence="1 2" key="1">
    <citation type="submission" date="2015-09" db="EMBL/GenBank/DDBJ databases">
        <title>Draft genome of a European isolate of the apple canker pathogen Neonectria ditissima.</title>
        <authorList>
            <person name="Gomez-Cortecero A."/>
            <person name="Harrison R.J."/>
            <person name="Armitage A.D."/>
        </authorList>
    </citation>
    <scope>NUCLEOTIDE SEQUENCE [LARGE SCALE GENOMIC DNA]</scope>
    <source>
        <strain evidence="1 2">R09/05</strain>
    </source>
</reference>
<dbReference type="PANTHER" id="PTHR36587:SF2">
    <property type="entry name" value="EXPRESSION SITE-ASSOCIATED GENE 3 (ESAG3)-LIKE PROTEIN"/>
    <property type="match status" value="1"/>
</dbReference>
<proteinExistence type="predicted"/>